<dbReference type="AlphaFoldDB" id="A0A9P8T032"/>
<dbReference type="EMBL" id="JAEUBE010000487">
    <property type="protein sequence ID" value="KAH3661338.1"/>
    <property type="molecule type" value="Genomic_DNA"/>
</dbReference>
<dbReference type="SUPFAM" id="SSF110857">
    <property type="entry name" value="Gamma-glutamyl cyclotransferase-like"/>
    <property type="match status" value="1"/>
</dbReference>
<evidence type="ECO:0000313" key="5">
    <source>
        <dbReference type="EMBL" id="KAH3661338.1"/>
    </source>
</evidence>
<comment type="similarity">
    <text evidence="1">Belongs to the gamma-glutamylcyclotransferase family.</text>
</comment>
<dbReference type="Pfam" id="PF06094">
    <property type="entry name" value="GGACT"/>
    <property type="match status" value="1"/>
</dbReference>
<dbReference type="PANTHER" id="PTHR31544:SF2">
    <property type="entry name" value="AIG2-LIKE PROTEIN D"/>
    <property type="match status" value="1"/>
</dbReference>
<sequence>MSPQVVLDVLDVNRDTPKIDVYQARLPGYNQVAVKDAKYSAAIPFKNHSIDGILVDGLTDQDLRYMDFFEGYEFRSVKVMVDILHKIVIENNTQFVTKTEELNTSRQSLCYVWNDSYERLEFPPDERKPSKR</sequence>
<keyword evidence="2" id="KW-0808">Transferase</keyword>
<gene>
    <name evidence="5" type="ORF">OGAPHI_006745</name>
</gene>
<evidence type="ECO:0000256" key="2">
    <source>
        <dbReference type="ARBA" id="ARBA00022679"/>
    </source>
</evidence>
<feature type="domain" description="Gamma-glutamylcyclotransferase AIG2-like" evidence="4">
    <location>
        <begin position="20"/>
        <end position="115"/>
    </location>
</feature>
<name>A0A9P8T032_9ASCO</name>
<dbReference type="RefSeq" id="XP_046058462.1">
    <property type="nucleotide sequence ID" value="XM_046208064.1"/>
</dbReference>
<protein>
    <recommendedName>
        <fullName evidence="3">Putative gamma-glutamylcyclotransferase</fullName>
    </recommendedName>
</protein>
<dbReference type="Proteomes" id="UP000769157">
    <property type="component" value="Unassembled WGS sequence"/>
</dbReference>
<evidence type="ECO:0000259" key="4">
    <source>
        <dbReference type="Pfam" id="PF06094"/>
    </source>
</evidence>
<evidence type="ECO:0000256" key="3">
    <source>
        <dbReference type="ARBA" id="ARBA00030602"/>
    </source>
</evidence>
<organism evidence="5 6">
    <name type="scientific">Ogataea philodendri</name>
    <dbReference type="NCBI Taxonomy" id="1378263"/>
    <lineage>
        <taxon>Eukaryota</taxon>
        <taxon>Fungi</taxon>
        <taxon>Dikarya</taxon>
        <taxon>Ascomycota</taxon>
        <taxon>Saccharomycotina</taxon>
        <taxon>Pichiomycetes</taxon>
        <taxon>Pichiales</taxon>
        <taxon>Pichiaceae</taxon>
        <taxon>Ogataea</taxon>
    </lineage>
</organism>
<dbReference type="OrthoDB" id="1044435at2759"/>
<reference evidence="5" key="2">
    <citation type="submission" date="2021-01" db="EMBL/GenBank/DDBJ databases">
        <authorList>
            <person name="Schikora-Tamarit M.A."/>
        </authorList>
    </citation>
    <scope>NUCLEOTIDE SEQUENCE</scope>
    <source>
        <strain evidence="5">CBS6075</strain>
    </source>
</reference>
<dbReference type="InterPro" id="IPR036568">
    <property type="entry name" value="GGCT-like_sf"/>
</dbReference>
<evidence type="ECO:0000256" key="1">
    <source>
        <dbReference type="ARBA" id="ARBA00008861"/>
    </source>
</evidence>
<dbReference type="InterPro" id="IPR013024">
    <property type="entry name" value="GGCT-like"/>
</dbReference>
<reference evidence="5" key="1">
    <citation type="journal article" date="2021" name="Open Biol.">
        <title>Shared evolutionary footprints suggest mitochondrial oxidative damage underlies multiple complex I losses in fungi.</title>
        <authorList>
            <person name="Schikora-Tamarit M.A."/>
            <person name="Marcet-Houben M."/>
            <person name="Nosek J."/>
            <person name="Gabaldon T."/>
        </authorList>
    </citation>
    <scope>NUCLEOTIDE SEQUENCE</scope>
    <source>
        <strain evidence="5">CBS6075</strain>
    </source>
</reference>
<dbReference type="PANTHER" id="PTHR31544">
    <property type="entry name" value="AIG2-LIKE PROTEIN D"/>
    <property type="match status" value="1"/>
</dbReference>
<evidence type="ECO:0000313" key="6">
    <source>
        <dbReference type="Proteomes" id="UP000769157"/>
    </source>
</evidence>
<accession>A0A9P8T032</accession>
<dbReference type="GO" id="GO:0016740">
    <property type="term" value="F:transferase activity"/>
    <property type="evidence" value="ECO:0007669"/>
    <property type="project" value="UniProtKB-KW"/>
</dbReference>
<comment type="caution">
    <text evidence="5">The sequence shown here is derived from an EMBL/GenBank/DDBJ whole genome shotgun (WGS) entry which is preliminary data.</text>
</comment>
<dbReference type="GeneID" id="70238709"/>
<dbReference type="InterPro" id="IPR045038">
    <property type="entry name" value="AIG2-like"/>
</dbReference>
<dbReference type="Gene3D" id="3.10.490.10">
    <property type="entry name" value="Gamma-glutamyl cyclotransferase-like"/>
    <property type="match status" value="1"/>
</dbReference>
<keyword evidence="6" id="KW-1185">Reference proteome</keyword>
<proteinExistence type="inferred from homology"/>
<dbReference type="InterPro" id="IPR009288">
    <property type="entry name" value="AIG2-like_dom"/>
</dbReference>
<dbReference type="CDD" id="cd06661">
    <property type="entry name" value="GGCT_like"/>
    <property type="match status" value="1"/>
</dbReference>